<feature type="compositionally biased region" description="Basic residues" evidence="1">
    <location>
        <begin position="1"/>
        <end position="13"/>
    </location>
</feature>
<feature type="compositionally biased region" description="Polar residues" evidence="1">
    <location>
        <begin position="262"/>
        <end position="271"/>
    </location>
</feature>
<feature type="compositionally biased region" description="Basic and acidic residues" evidence="1">
    <location>
        <begin position="239"/>
        <end position="261"/>
    </location>
</feature>
<evidence type="ECO:0000313" key="2">
    <source>
        <dbReference type="EMBL" id="KAK9111377.1"/>
    </source>
</evidence>
<feature type="compositionally biased region" description="Low complexity" evidence="1">
    <location>
        <begin position="84"/>
        <end position="93"/>
    </location>
</feature>
<dbReference type="Proteomes" id="UP001419268">
    <property type="component" value="Unassembled WGS sequence"/>
</dbReference>
<accession>A0AAP0I9Z7</accession>
<evidence type="ECO:0000313" key="3">
    <source>
        <dbReference type="Proteomes" id="UP001419268"/>
    </source>
</evidence>
<comment type="caution">
    <text evidence="2">The sequence shown here is derived from an EMBL/GenBank/DDBJ whole genome shotgun (WGS) entry which is preliminary data.</text>
</comment>
<feature type="region of interest" description="Disordered" evidence="1">
    <location>
        <begin position="1"/>
        <end position="171"/>
    </location>
</feature>
<name>A0AAP0I9Z7_9MAGN</name>
<dbReference type="AlphaFoldDB" id="A0AAP0I9Z7"/>
<feature type="compositionally biased region" description="Basic and acidic residues" evidence="1">
    <location>
        <begin position="148"/>
        <end position="159"/>
    </location>
</feature>
<organism evidence="2 3">
    <name type="scientific">Stephania cephalantha</name>
    <dbReference type="NCBI Taxonomy" id="152367"/>
    <lineage>
        <taxon>Eukaryota</taxon>
        <taxon>Viridiplantae</taxon>
        <taxon>Streptophyta</taxon>
        <taxon>Embryophyta</taxon>
        <taxon>Tracheophyta</taxon>
        <taxon>Spermatophyta</taxon>
        <taxon>Magnoliopsida</taxon>
        <taxon>Ranunculales</taxon>
        <taxon>Menispermaceae</taxon>
        <taxon>Menispermoideae</taxon>
        <taxon>Cissampelideae</taxon>
        <taxon>Stephania</taxon>
    </lineage>
</organism>
<gene>
    <name evidence="2" type="ORF">Scep_018896</name>
</gene>
<feature type="region of interest" description="Disordered" evidence="1">
    <location>
        <begin position="239"/>
        <end position="271"/>
    </location>
</feature>
<proteinExistence type="predicted"/>
<sequence>MIGRRKSGRRRSTKREGEDGGGFSTASKAPQIRPQRSRWRLRRAAATRGGRPAMQQESEGRAAARRRPPMDGNDAAPDLTGSGAIAPAKAAIAYGKQRRRTGRQRSVAQTGRGNDARRLRQQRRRASGDSDAAAGRIGCDGAAQRSDATQRARRLEGRAARGGGDGDFGDAVSGRWRAVEATSCDAARDGAISTVGCAIPTKSRRRDGARENIPKGATVTTGCSIAMEYLKSCEKPRYMADAHSEDSVSSRSHEGDSDAQHMSKQRLNSTT</sequence>
<protein>
    <submittedName>
        <fullName evidence="2">Uncharacterized protein</fullName>
    </submittedName>
</protein>
<keyword evidence="3" id="KW-1185">Reference proteome</keyword>
<dbReference type="EMBL" id="JBBNAG010000008">
    <property type="protein sequence ID" value="KAK9111377.1"/>
    <property type="molecule type" value="Genomic_DNA"/>
</dbReference>
<evidence type="ECO:0000256" key="1">
    <source>
        <dbReference type="SAM" id="MobiDB-lite"/>
    </source>
</evidence>
<reference evidence="2 3" key="1">
    <citation type="submission" date="2024-01" db="EMBL/GenBank/DDBJ databases">
        <title>Genome assemblies of Stephania.</title>
        <authorList>
            <person name="Yang L."/>
        </authorList>
    </citation>
    <scope>NUCLEOTIDE SEQUENCE [LARGE SCALE GENOMIC DNA]</scope>
    <source>
        <strain evidence="2">JXDWG</strain>
        <tissue evidence="2">Leaf</tissue>
    </source>
</reference>
<feature type="compositionally biased region" description="Basic residues" evidence="1">
    <location>
        <begin position="35"/>
        <end position="45"/>
    </location>
</feature>